<name>A0ABS2QNT5_9BACI</name>
<feature type="transmembrane region" description="Helical" evidence="1">
    <location>
        <begin position="45"/>
        <end position="71"/>
    </location>
</feature>
<dbReference type="Pfam" id="PF14089">
    <property type="entry name" value="KbaA"/>
    <property type="match status" value="1"/>
</dbReference>
<dbReference type="PIRSF" id="PIRSF029886">
    <property type="entry name" value="KBAA"/>
    <property type="match status" value="1"/>
</dbReference>
<keyword evidence="1" id="KW-1133">Transmembrane helix</keyword>
<proteinExistence type="predicted"/>
<feature type="transmembrane region" description="Helical" evidence="1">
    <location>
        <begin position="116"/>
        <end position="136"/>
    </location>
</feature>
<evidence type="ECO:0000313" key="2">
    <source>
        <dbReference type="EMBL" id="MBM7694836.1"/>
    </source>
</evidence>
<dbReference type="RefSeq" id="WP_204548414.1">
    <property type="nucleotide sequence ID" value="NZ_JAFBFI010000040.1"/>
</dbReference>
<evidence type="ECO:0000313" key="3">
    <source>
        <dbReference type="Proteomes" id="UP000823486"/>
    </source>
</evidence>
<feature type="transmembrane region" description="Helical" evidence="1">
    <location>
        <begin position="170"/>
        <end position="192"/>
    </location>
</feature>
<dbReference type="SMART" id="SM01251">
    <property type="entry name" value="KbaA"/>
    <property type="match status" value="1"/>
</dbReference>
<feature type="transmembrane region" description="Helical" evidence="1">
    <location>
        <begin position="143"/>
        <end position="164"/>
    </location>
</feature>
<protein>
    <submittedName>
        <fullName evidence="2">KinB signaling pathway activation protein</fullName>
    </submittedName>
</protein>
<sequence>MNSRNLVRLLLTTLLLGGLSAVIVGLAARWTELGPLLSKGAIGELMMTIVWLLGLGFIFSVISQMGFFAYLTVHRFGLGIFGAGWKGVQVVLIAFLLFDLIYFGPVWFGEESDRRVYLVYSLFLLAAGLAVGWYKAKITNKAAFIPAVFFMIVVTVIEWVPVLRANDKDWMLFMLIPLLICNAYQLLILGALNTRSKQELELKKN</sequence>
<gene>
    <name evidence="2" type="ORF">JOC77_004315</name>
</gene>
<evidence type="ECO:0000256" key="1">
    <source>
        <dbReference type="SAM" id="Phobius"/>
    </source>
</evidence>
<dbReference type="EMBL" id="JAFBFI010000040">
    <property type="protein sequence ID" value="MBM7694836.1"/>
    <property type="molecule type" value="Genomic_DNA"/>
</dbReference>
<keyword evidence="1" id="KW-0472">Membrane</keyword>
<keyword evidence="3" id="KW-1185">Reference proteome</keyword>
<comment type="caution">
    <text evidence="2">The sequence shown here is derived from an EMBL/GenBank/DDBJ whole genome shotgun (WGS) entry which is preliminary data.</text>
</comment>
<dbReference type="InterPro" id="IPR024164">
    <property type="entry name" value="KinB-signalling_activ"/>
</dbReference>
<dbReference type="Proteomes" id="UP000823486">
    <property type="component" value="Unassembled WGS sequence"/>
</dbReference>
<accession>A0ABS2QNT5</accession>
<organism evidence="2 3">
    <name type="scientific">Peribacillus deserti</name>
    <dbReference type="NCBI Taxonomy" id="673318"/>
    <lineage>
        <taxon>Bacteria</taxon>
        <taxon>Bacillati</taxon>
        <taxon>Bacillota</taxon>
        <taxon>Bacilli</taxon>
        <taxon>Bacillales</taxon>
        <taxon>Bacillaceae</taxon>
        <taxon>Peribacillus</taxon>
    </lineage>
</organism>
<reference evidence="2 3" key="1">
    <citation type="submission" date="2021-01" db="EMBL/GenBank/DDBJ databases">
        <title>Genomic Encyclopedia of Type Strains, Phase IV (KMG-IV): sequencing the most valuable type-strain genomes for metagenomic binning, comparative biology and taxonomic classification.</title>
        <authorList>
            <person name="Goeker M."/>
        </authorList>
    </citation>
    <scope>NUCLEOTIDE SEQUENCE [LARGE SCALE GENOMIC DNA]</scope>
    <source>
        <strain evidence="2 3">DSM 105482</strain>
    </source>
</reference>
<feature type="transmembrane region" description="Helical" evidence="1">
    <location>
        <begin position="83"/>
        <end position="104"/>
    </location>
</feature>
<keyword evidence="1" id="KW-0812">Transmembrane</keyword>